<organism evidence="10 11">
    <name type="scientific">Candidatus Tagabacteria bacterium RIFCSPLOWO2_01_FULL_42_9</name>
    <dbReference type="NCBI Taxonomy" id="1802296"/>
    <lineage>
        <taxon>Bacteria</taxon>
        <taxon>Candidatus Tagaibacteriota</taxon>
    </lineage>
</organism>
<feature type="transmembrane region" description="Helical" evidence="7">
    <location>
        <begin position="6"/>
        <end position="24"/>
    </location>
</feature>
<feature type="transmembrane region" description="Helical" evidence="7">
    <location>
        <begin position="128"/>
        <end position="151"/>
    </location>
</feature>
<keyword evidence="3" id="KW-1003">Cell membrane</keyword>
<reference evidence="10 11" key="1">
    <citation type="journal article" date="2016" name="Nat. Commun.">
        <title>Thousands of microbial genomes shed light on interconnected biogeochemical processes in an aquifer system.</title>
        <authorList>
            <person name="Anantharaman K."/>
            <person name="Brown C.T."/>
            <person name="Hug L.A."/>
            <person name="Sharon I."/>
            <person name="Castelle C.J."/>
            <person name="Probst A.J."/>
            <person name="Thomas B.C."/>
            <person name="Singh A."/>
            <person name="Wilkins M.J."/>
            <person name="Karaoz U."/>
            <person name="Brodie E.L."/>
            <person name="Williams K.H."/>
            <person name="Hubbard S.S."/>
            <person name="Banfield J.F."/>
        </authorList>
    </citation>
    <scope>NUCLEOTIDE SEQUENCE [LARGE SCALE GENOMIC DNA]</scope>
</reference>
<feature type="domain" description="Prepilin type IV endopeptidase peptidase" evidence="8">
    <location>
        <begin position="106"/>
        <end position="225"/>
    </location>
</feature>
<dbReference type="GO" id="GO:0004190">
    <property type="term" value="F:aspartic-type endopeptidase activity"/>
    <property type="evidence" value="ECO:0007669"/>
    <property type="project" value="InterPro"/>
</dbReference>
<dbReference type="Pfam" id="PF06750">
    <property type="entry name" value="A24_N_bact"/>
    <property type="match status" value="1"/>
</dbReference>
<proteinExistence type="inferred from homology"/>
<feature type="transmembrane region" description="Helical" evidence="7">
    <location>
        <begin position="100"/>
        <end position="116"/>
    </location>
</feature>
<dbReference type="PANTHER" id="PTHR30487">
    <property type="entry name" value="TYPE 4 PREPILIN-LIKE PROTEINS LEADER PEPTIDE-PROCESSING ENZYME"/>
    <property type="match status" value="1"/>
</dbReference>
<dbReference type="InterPro" id="IPR000045">
    <property type="entry name" value="Prepilin_IV_endopep_pep"/>
</dbReference>
<feature type="transmembrane region" description="Helical" evidence="7">
    <location>
        <begin position="204"/>
        <end position="231"/>
    </location>
</feature>
<feature type="transmembrane region" description="Helical" evidence="7">
    <location>
        <begin position="75"/>
        <end position="94"/>
    </location>
</feature>
<sequence>MEIYYFAVFILGTVVGSFLNVVILRYNTGESILFPESRCFSCGKKLRWFELIPILSFLLQKGRCLRCKSKISRQYPITELLTGLTFFAIFWKFYPSIESVIFYWTVASFLIVISVYDFRHQIIPNGLVYFLIFLSLFPVFFSAGGGNWSFFGNWKFEIGNSGLLSRLLAGVVFGGFFVSLWLASKGRWMGLGDAKLALGIGWLLGFPAGIIAVLFSFWLGAIVGVFLLLFLPKKFTLKSRIPFGPFLCLGTMVDILFYGDIIKIYFYFLNLWT</sequence>
<protein>
    <recommendedName>
        <fullName evidence="12">Prepilin peptidase</fullName>
    </recommendedName>
</protein>
<evidence type="ECO:0000256" key="3">
    <source>
        <dbReference type="ARBA" id="ARBA00022475"/>
    </source>
</evidence>
<dbReference type="InterPro" id="IPR010627">
    <property type="entry name" value="Prepilin_pept_A24_N"/>
</dbReference>
<dbReference type="InterPro" id="IPR050882">
    <property type="entry name" value="Prepilin_peptidase/N-MTase"/>
</dbReference>
<feature type="domain" description="Prepilin peptidase A24 N-terminal" evidence="9">
    <location>
        <begin position="10"/>
        <end position="93"/>
    </location>
</feature>
<comment type="similarity">
    <text evidence="2">Belongs to the peptidase A24 family.</text>
</comment>
<feature type="transmembrane region" description="Helical" evidence="7">
    <location>
        <begin position="163"/>
        <end position="183"/>
    </location>
</feature>
<dbReference type="Gene3D" id="1.20.120.1220">
    <property type="match status" value="1"/>
</dbReference>
<dbReference type="EMBL" id="MHRA01000020">
    <property type="protein sequence ID" value="OHA15480.1"/>
    <property type="molecule type" value="Genomic_DNA"/>
</dbReference>
<gene>
    <name evidence="10" type="ORF">A3A10_02270</name>
</gene>
<dbReference type="Proteomes" id="UP000178116">
    <property type="component" value="Unassembled WGS sequence"/>
</dbReference>
<dbReference type="GO" id="GO:0006465">
    <property type="term" value="P:signal peptide processing"/>
    <property type="evidence" value="ECO:0007669"/>
    <property type="project" value="TreeGrafter"/>
</dbReference>
<evidence type="ECO:0000256" key="6">
    <source>
        <dbReference type="ARBA" id="ARBA00023136"/>
    </source>
</evidence>
<accession>A0A1G2LV26</accession>
<dbReference type="Pfam" id="PF01478">
    <property type="entry name" value="Peptidase_A24"/>
    <property type="match status" value="1"/>
</dbReference>
<name>A0A1G2LV26_9BACT</name>
<evidence type="ECO:0000256" key="2">
    <source>
        <dbReference type="ARBA" id="ARBA00005801"/>
    </source>
</evidence>
<evidence type="ECO:0000256" key="7">
    <source>
        <dbReference type="SAM" id="Phobius"/>
    </source>
</evidence>
<keyword evidence="6 7" id="KW-0472">Membrane</keyword>
<evidence type="ECO:0000259" key="9">
    <source>
        <dbReference type="Pfam" id="PF06750"/>
    </source>
</evidence>
<comment type="caution">
    <text evidence="10">The sequence shown here is derived from an EMBL/GenBank/DDBJ whole genome shotgun (WGS) entry which is preliminary data.</text>
</comment>
<evidence type="ECO:0000256" key="1">
    <source>
        <dbReference type="ARBA" id="ARBA00004651"/>
    </source>
</evidence>
<dbReference type="AlphaFoldDB" id="A0A1G2LV26"/>
<evidence type="ECO:0000256" key="4">
    <source>
        <dbReference type="ARBA" id="ARBA00022692"/>
    </source>
</evidence>
<feature type="transmembrane region" description="Helical" evidence="7">
    <location>
        <begin position="243"/>
        <end position="268"/>
    </location>
</feature>
<keyword evidence="4 7" id="KW-0812">Transmembrane</keyword>
<comment type="subcellular location">
    <subcellularLocation>
        <location evidence="1">Cell membrane</location>
        <topology evidence="1">Multi-pass membrane protein</topology>
    </subcellularLocation>
</comment>
<evidence type="ECO:0000313" key="11">
    <source>
        <dbReference type="Proteomes" id="UP000178116"/>
    </source>
</evidence>
<evidence type="ECO:0000259" key="8">
    <source>
        <dbReference type="Pfam" id="PF01478"/>
    </source>
</evidence>
<evidence type="ECO:0000256" key="5">
    <source>
        <dbReference type="ARBA" id="ARBA00022989"/>
    </source>
</evidence>
<dbReference type="PANTHER" id="PTHR30487:SF0">
    <property type="entry name" value="PREPILIN LEADER PEPTIDASE_N-METHYLTRANSFERASE-RELATED"/>
    <property type="match status" value="1"/>
</dbReference>
<evidence type="ECO:0000313" key="10">
    <source>
        <dbReference type="EMBL" id="OHA15480.1"/>
    </source>
</evidence>
<keyword evidence="5 7" id="KW-1133">Transmembrane helix</keyword>
<evidence type="ECO:0008006" key="12">
    <source>
        <dbReference type="Google" id="ProtNLM"/>
    </source>
</evidence>
<dbReference type="GO" id="GO:0005886">
    <property type="term" value="C:plasma membrane"/>
    <property type="evidence" value="ECO:0007669"/>
    <property type="project" value="UniProtKB-SubCell"/>
</dbReference>